<protein>
    <submittedName>
        <fullName evidence="1">Uncharacterized protein</fullName>
    </submittedName>
</protein>
<dbReference type="AlphaFoldDB" id="A0A8F4KJD9"/>
<proteinExistence type="predicted"/>
<keyword evidence="1" id="KW-0614">Plasmid</keyword>
<keyword evidence="2" id="KW-1185">Reference proteome</keyword>
<organism evidence="1 2">
    <name type="scientific">Paraburkholderia sprentiae WSM5005</name>
    <dbReference type="NCBI Taxonomy" id="754502"/>
    <lineage>
        <taxon>Bacteria</taxon>
        <taxon>Pseudomonadati</taxon>
        <taxon>Pseudomonadota</taxon>
        <taxon>Betaproteobacteria</taxon>
        <taxon>Burkholderiales</taxon>
        <taxon>Burkholderiaceae</taxon>
        <taxon>Paraburkholderia</taxon>
    </lineage>
</organism>
<evidence type="ECO:0000313" key="1">
    <source>
        <dbReference type="EMBL" id="QXE07436.1"/>
    </source>
</evidence>
<accession>A0A8F4KJD9</accession>
<dbReference type="RefSeq" id="WP_167544182.1">
    <property type="nucleotide sequence ID" value="NZ_CP017565.2"/>
</dbReference>
<name>A0A8F4KJD9_9BURK</name>
<geneLocation type="plasmid" evidence="1 2">
    <name>pl2WSM5005</name>
</geneLocation>
<dbReference type="KEGG" id="pspw:BJG93_36820"/>
<dbReference type="Proteomes" id="UP000179860">
    <property type="component" value="Plasmid pl2WSM5005"/>
</dbReference>
<sequence length="52" mass="5844">MRYGTRIVRVIAEVSGQRVVIESVSEDGRVFRTSVKWTSLSELENGLFQEAG</sequence>
<gene>
    <name evidence="1" type="ORF">BJG93_36820</name>
</gene>
<evidence type="ECO:0000313" key="2">
    <source>
        <dbReference type="Proteomes" id="UP000179860"/>
    </source>
</evidence>
<dbReference type="EMBL" id="CP017565">
    <property type="protein sequence ID" value="QXE07436.1"/>
    <property type="molecule type" value="Genomic_DNA"/>
</dbReference>
<reference evidence="1" key="1">
    <citation type="submission" date="2016-09" db="EMBL/GenBank/DDBJ databases">
        <title>The Complete Genome of Burkholderia sprentiae wsm5005.</title>
        <authorList>
            <person name="De Meyer S."/>
            <person name="Wang P."/>
            <person name="Terpolilli J."/>
        </authorList>
    </citation>
    <scope>NUCLEOTIDE SEQUENCE [LARGE SCALE GENOMIC DNA]</scope>
    <source>
        <strain evidence="1">WSM5005</strain>
    </source>
</reference>